<evidence type="ECO:0000256" key="7">
    <source>
        <dbReference type="RuleBase" id="RU362064"/>
    </source>
</evidence>
<name>A0A1I4Y9U1_9PROT</name>
<sequence length="133" mass="13508">MAQTATSSVAAASGASMLQVLLGLGLVLAVMAGCTWLLRRFGGLQRGAGGGIKIIGASAVGQRERVVLVEVADTWLVIGVAPGHVTALHSMPKGEIPVGTASTSTAMGGTGADTRFSAWFRQVMAKRDGEQNG</sequence>
<comment type="similarity">
    <text evidence="6 7">Belongs to the FliO/MopB family.</text>
</comment>
<evidence type="ECO:0000256" key="2">
    <source>
        <dbReference type="ARBA" id="ARBA00022692"/>
    </source>
</evidence>
<keyword evidence="8" id="KW-0969">Cilium</keyword>
<keyword evidence="1 7" id="KW-1003">Cell membrane</keyword>
<evidence type="ECO:0000256" key="5">
    <source>
        <dbReference type="ARBA" id="ARBA00023143"/>
    </source>
</evidence>
<keyword evidence="8" id="KW-0282">Flagellum</keyword>
<keyword evidence="9" id="KW-1185">Reference proteome</keyword>
<evidence type="ECO:0000313" key="8">
    <source>
        <dbReference type="EMBL" id="SFN34735.1"/>
    </source>
</evidence>
<protein>
    <recommendedName>
        <fullName evidence="7">Flagellar protein</fullName>
    </recommendedName>
</protein>
<dbReference type="EMBL" id="FOVJ01000001">
    <property type="protein sequence ID" value="SFN34735.1"/>
    <property type="molecule type" value="Genomic_DNA"/>
</dbReference>
<keyword evidence="5 7" id="KW-0975">Bacterial flagellum</keyword>
<evidence type="ECO:0000256" key="1">
    <source>
        <dbReference type="ARBA" id="ARBA00022475"/>
    </source>
</evidence>
<organism evidence="8 9">
    <name type="scientific">Nitrosospira briensis</name>
    <dbReference type="NCBI Taxonomy" id="35799"/>
    <lineage>
        <taxon>Bacteria</taxon>
        <taxon>Pseudomonadati</taxon>
        <taxon>Pseudomonadota</taxon>
        <taxon>Betaproteobacteria</taxon>
        <taxon>Nitrosomonadales</taxon>
        <taxon>Nitrosomonadaceae</taxon>
        <taxon>Nitrosospira</taxon>
    </lineage>
</organism>
<dbReference type="NCBIfam" id="TIGR03500">
    <property type="entry name" value="FliO_TIGR"/>
    <property type="match status" value="1"/>
</dbReference>
<dbReference type="InterPro" id="IPR022781">
    <property type="entry name" value="Flagellar_biosynth_FliO"/>
</dbReference>
<keyword evidence="8" id="KW-0966">Cell projection</keyword>
<dbReference type="AlphaFoldDB" id="A0A1I4Y9U1"/>
<comment type="subcellular location">
    <subcellularLocation>
        <location evidence="7">Cell membrane</location>
    </subcellularLocation>
    <subcellularLocation>
        <location evidence="7">Bacterial flagellum basal body</location>
    </subcellularLocation>
</comment>
<dbReference type="Pfam" id="PF04347">
    <property type="entry name" value="FliO"/>
    <property type="match status" value="1"/>
</dbReference>
<keyword evidence="4 7" id="KW-0472">Membrane</keyword>
<dbReference type="GO" id="GO:0005886">
    <property type="term" value="C:plasma membrane"/>
    <property type="evidence" value="ECO:0007669"/>
    <property type="project" value="UniProtKB-SubCell"/>
</dbReference>
<keyword evidence="2 7" id="KW-0812">Transmembrane</keyword>
<dbReference type="PANTHER" id="PTHR38766">
    <property type="entry name" value="FLAGELLAR PROTEIN FLIO"/>
    <property type="match status" value="1"/>
</dbReference>
<reference evidence="9" key="1">
    <citation type="submission" date="2016-10" db="EMBL/GenBank/DDBJ databases">
        <authorList>
            <person name="Varghese N."/>
        </authorList>
    </citation>
    <scope>NUCLEOTIDE SEQUENCE [LARGE SCALE GENOMIC DNA]</scope>
    <source>
        <strain evidence="9">Nsp8</strain>
    </source>
</reference>
<accession>A0A1I4Y9U1</accession>
<proteinExistence type="inferred from homology"/>
<dbReference type="RefSeq" id="WP_074795506.1">
    <property type="nucleotide sequence ID" value="NZ_FOVJ01000001.1"/>
</dbReference>
<dbReference type="Proteomes" id="UP000183107">
    <property type="component" value="Unassembled WGS sequence"/>
</dbReference>
<evidence type="ECO:0000256" key="3">
    <source>
        <dbReference type="ARBA" id="ARBA00022989"/>
    </source>
</evidence>
<evidence type="ECO:0000313" key="9">
    <source>
        <dbReference type="Proteomes" id="UP000183107"/>
    </source>
</evidence>
<feature type="transmembrane region" description="Helical" evidence="7">
    <location>
        <begin position="20"/>
        <end position="38"/>
    </location>
</feature>
<keyword evidence="3 7" id="KW-1133">Transmembrane helix</keyword>
<dbReference type="GO" id="GO:0009425">
    <property type="term" value="C:bacterial-type flagellum basal body"/>
    <property type="evidence" value="ECO:0007669"/>
    <property type="project" value="UniProtKB-SubCell"/>
</dbReference>
<dbReference type="GO" id="GO:0044781">
    <property type="term" value="P:bacterial-type flagellum organization"/>
    <property type="evidence" value="ECO:0007669"/>
    <property type="project" value="UniProtKB-UniRule"/>
</dbReference>
<dbReference type="PANTHER" id="PTHR38766:SF1">
    <property type="entry name" value="FLAGELLAR PROTEIN FLIO"/>
    <property type="match status" value="1"/>
</dbReference>
<evidence type="ECO:0000256" key="6">
    <source>
        <dbReference type="ARBA" id="ARBA00037937"/>
    </source>
</evidence>
<gene>
    <name evidence="8" type="ORF">SAMN05216386_0585</name>
</gene>
<evidence type="ECO:0000256" key="4">
    <source>
        <dbReference type="ARBA" id="ARBA00023136"/>
    </source>
</evidence>
<dbReference type="InterPro" id="IPR052205">
    <property type="entry name" value="FliO/MopB"/>
</dbReference>